<protein>
    <submittedName>
        <fullName evidence="7">Magnesium transporter</fullName>
    </submittedName>
</protein>
<dbReference type="CDD" id="cd12827">
    <property type="entry name" value="EcCorA_ZntB-like_u2"/>
    <property type="match status" value="1"/>
</dbReference>
<keyword evidence="8" id="KW-1185">Reference proteome</keyword>
<evidence type="ECO:0000256" key="3">
    <source>
        <dbReference type="ARBA" id="ARBA00022692"/>
    </source>
</evidence>
<evidence type="ECO:0000256" key="1">
    <source>
        <dbReference type="ARBA" id="ARBA00004141"/>
    </source>
</evidence>
<dbReference type="STRING" id="1794912.AXX12_17245"/>
<dbReference type="AlphaFoldDB" id="A0A154BV76"/>
<feature type="transmembrane region" description="Helical" evidence="6">
    <location>
        <begin position="293"/>
        <end position="312"/>
    </location>
</feature>
<dbReference type="SUPFAM" id="SSF143865">
    <property type="entry name" value="CorA soluble domain-like"/>
    <property type="match status" value="1"/>
</dbReference>
<evidence type="ECO:0000313" key="8">
    <source>
        <dbReference type="Proteomes" id="UP000076268"/>
    </source>
</evidence>
<accession>A0A154BV76</accession>
<organism evidence="7 8">
    <name type="scientific">Anaerosporomusa subterranea</name>
    <dbReference type="NCBI Taxonomy" id="1794912"/>
    <lineage>
        <taxon>Bacteria</taxon>
        <taxon>Bacillati</taxon>
        <taxon>Bacillota</taxon>
        <taxon>Negativicutes</taxon>
        <taxon>Acetonemataceae</taxon>
        <taxon>Anaerosporomusa</taxon>
    </lineage>
</organism>
<evidence type="ECO:0000313" key="7">
    <source>
        <dbReference type="EMBL" id="KYZ77807.1"/>
    </source>
</evidence>
<reference evidence="7 8" key="1">
    <citation type="submission" date="2016-02" db="EMBL/GenBank/DDBJ databases">
        <title>Anaerosporomusa subterraneum gen. nov., sp. nov., a spore-forming obligate anaerobe isolated from saprolite.</title>
        <authorList>
            <person name="Choi J.K."/>
            <person name="Shah M."/>
            <person name="Yee N."/>
        </authorList>
    </citation>
    <scope>NUCLEOTIDE SEQUENCE [LARGE SCALE GENOMIC DNA]</scope>
    <source>
        <strain evidence="7 8">RU4</strain>
    </source>
</reference>
<dbReference type="Pfam" id="PF01544">
    <property type="entry name" value="CorA"/>
    <property type="match status" value="1"/>
</dbReference>
<comment type="subcellular location">
    <subcellularLocation>
        <location evidence="1">Membrane</location>
        <topology evidence="1">Multi-pass membrane protein</topology>
    </subcellularLocation>
</comment>
<name>A0A154BV76_ANASB</name>
<comment type="caution">
    <text evidence="7">The sequence shown here is derived from an EMBL/GenBank/DDBJ whole genome shotgun (WGS) entry which is preliminary data.</text>
</comment>
<feature type="transmembrane region" description="Helical" evidence="6">
    <location>
        <begin position="259"/>
        <end position="287"/>
    </location>
</feature>
<evidence type="ECO:0000256" key="5">
    <source>
        <dbReference type="ARBA" id="ARBA00023136"/>
    </source>
</evidence>
<keyword evidence="5 6" id="KW-0472">Membrane</keyword>
<dbReference type="RefSeq" id="WP_066237632.1">
    <property type="nucleotide sequence ID" value="NZ_LSGP01000006.1"/>
</dbReference>
<dbReference type="Proteomes" id="UP000076268">
    <property type="component" value="Unassembled WGS sequence"/>
</dbReference>
<dbReference type="GO" id="GO:0016020">
    <property type="term" value="C:membrane"/>
    <property type="evidence" value="ECO:0007669"/>
    <property type="project" value="UniProtKB-SubCell"/>
</dbReference>
<gene>
    <name evidence="7" type="ORF">AXX12_17245</name>
</gene>
<proteinExistence type="inferred from homology"/>
<dbReference type="GO" id="GO:0046873">
    <property type="term" value="F:metal ion transmembrane transporter activity"/>
    <property type="evidence" value="ECO:0007669"/>
    <property type="project" value="InterPro"/>
</dbReference>
<dbReference type="InterPro" id="IPR045863">
    <property type="entry name" value="CorA_TM1_TM2"/>
</dbReference>
<evidence type="ECO:0000256" key="4">
    <source>
        <dbReference type="ARBA" id="ARBA00022989"/>
    </source>
</evidence>
<dbReference type="PANTHER" id="PTHR47891">
    <property type="entry name" value="TRANSPORTER-RELATED"/>
    <property type="match status" value="1"/>
</dbReference>
<dbReference type="EMBL" id="LSGP01000006">
    <property type="protein sequence ID" value="KYZ77807.1"/>
    <property type="molecule type" value="Genomic_DNA"/>
</dbReference>
<dbReference type="Gene3D" id="1.20.58.340">
    <property type="entry name" value="Magnesium transport protein CorA, transmembrane region"/>
    <property type="match status" value="2"/>
</dbReference>
<dbReference type="InterPro" id="IPR002523">
    <property type="entry name" value="MgTranspt_CorA/ZnTranspt_ZntB"/>
</dbReference>
<evidence type="ECO:0000256" key="6">
    <source>
        <dbReference type="SAM" id="Phobius"/>
    </source>
</evidence>
<keyword evidence="4 6" id="KW-1133">Transmembrane helix</keyword>
<dbReference type="OrthoDB" id="9803416at2"/>
<dbReference type="InterPro" id="IPR047199">
    <property type="entry name" value="CorA-like"/>
</dbReference>
<keyword evidence="3 6" id="KW-0812">Transmembrane</keyword>
<sequence>MLCMYKSDGDTLLELTTTSCEKGIWFNLINPSVEELCLVATATNAPMDFLRAALDEEERSRTEIEDDCLLVITNISVMRGLDTYDTLPLAIILTPDHIVTVCLENNRVLGDFNPSTAKTFNTIKKTRFLFQILYKSASYYLMYVKQINRRIDEIERQLRRSMKNRELFQLLELQKGFTFFSASLRANGIVLERLLRIRMNTQLQHIIKVYEEDEDLLEDVIIENKQAIEMVEMYSHVLTGMMDTFASVISNNLNMVMKFLASMTILLAIPTMISSFFGMNLVIPFGAEHPLGFWYVVLFSFALAIIGAYGLWKKGML</sequence>
<dbReference type="SUPFAM" id="SSF144083">
    <property type="entry name" value="Magnesium transport protein CorA, transmembrane region"/>
    <property type="match status" value="1"/>
</dbReference>
<comment type="similarity">
    <text evidence="2">Belongs to the CorA metal ion transporter (MIT) (TC 1.A.35) family.</text>
</comment>
<dbReference type="Gene3D" id="3.30.460.20">
    <property type="entry name" value="CorA soluble domain-like"/>
    <property type="match status" value="1"/>
</dbReference>
<dbReference type="PANTHER" id="PTHR47891:SF2">
    <property type="entry name" value="MAGNESIUM AND COBALT TRANSPORTER"/>
    <property type="match status" value="1"/>
</dbReference>
<dbReference type="InterPro" id="IPR045861">
    <property type="entry name" value="CorA_cytoplasmic_dom"/>
</dbReference>
<evidence type="ECO:0000256" key="2">
    <source>
        <dbReference type="ARBA" id="ARBA00009765"/>
    </source>
</evidence>